<dbReference type="Proteomes" id="UP000199537">
    <property type="component" value="Unassembled WGS sequence"/>
</dbReference>
<dbReference type="InterPro" id="IPR015422">
    <property type="entry name" value="PyrdxlP-dep_Trfase_small"/>
</dbReference>
<dbReference type="PANTHER" id="PTHR11601:SF34">
    <property type="entry name" value="CYSTEINE DESULFURASE"/>
    <property type="match status" value="1"/>
</dbReference>
<feature type="domain" description="Aminotransferase class V" evidence="11">
    <location>
        <begin position="4"/>
        <end position="367"/>
    </location>
</feature>
<dbReference type="Pfam" id="PF00266">
    <property type="entry name" value="Aminotran_5"/>
    <property type="match status" value="1"/>
</dbReference>
<dbReference type="InterPro" id="IPR015424">
    <property type="entry name" value="PyrdxlP-dep_Trfase"/>
</dbReference>
<evidence type="ECO:0000259" key="11">
    <source>
        <dbReference type="Pfam" id="PF00266"/>
    </source>
</evidence>
<dbReference type="InterPro" id="IPR020578">
    <property type="entry name" value="Aminotrans_V_PyrdxlP_BS"/>
</dbReference>
<keyword evidence="4" id="KW-0808">Transferase</keyword>
<sequence length="388" mass="43254">MNRIYLDNAATTPLDPEVLEAMMPYLKEKFGNPSSIYSYGRETRLAVENARRTVARLIGAHPGEIFFTSGGTESTNTAITAAIRDLGCQHIITSPIEHHATLHTTAFYHEHMGVHLSYVRIQPDGHVDLDSLETLLRNSKERCLVSLMHANNEIGNLLDIEKVGELCKQYDAIFHCDTVQTVGHLPIDVRQLYVHFIQASAHKFHGPKGVGFLYINENIRIHPLLMGGSQERNMRAGTENVYGIVGLAKALEMAVNRMDEDRQYILSLKHELARQLQAQIPDIQFNGDWNGRSLYTVLNVSFPYNEHTELLLFNLDMEGICVSGGSACSSGVEHVSHVIQALRPGAKEVPVRFSFSRYNTREEIDRVVTTVKKLVTAPVGGHSSAVSL</sequence>
<dbReference type="Gene3D" id="3.40.640.10">
    <property type="entry name" value="Type I PLP-dependent aspartate aminotransferase-like (Major domain)"/>
    <property type="match status" value="1"/>
</dbReference>
<keyword evidence="7" id="KW-0408">Iron</keyword>
<dbReference type="PIRSF" id="PIRSF005572">
    <property type="entry name" value="NifS"/>
    <property type="match status" value="1"/>
</dbReference>
<dbReference type="GO" id="GO:0031071">
    <property type="term" value="F:cysteine desulfurase activity"/>
    <property type="evidence" value="ECO:0007669"/>
    <property type="project" value="UniProtKB-EC"/>
</dbReference>
<dbReference type="EC" id="2.8.1.7" evidence="3"/>
<keyword evidence="5" id="KW-0479">Metal-binding</keyword>
<dbReference type="GO" id="GO:0046872">
    <property type="term" value="F:metal ion binding"/>
    <property type="evidence" value="ECO:0007669"/>
    <property type="project" value="UniProtKB-KW"/>
</dbReference>
<dbReference type="PROSITE" id="PS00595">
    <property type="entry name" value="AA_TRANSFER_CLASS_5"/>
    <property type="match status" value="1"/>
</dbReference>
<dbReference type="AlphaFoldDB" id="A0A1I7NH21"/>
<dbReference type="InterPro" id="IPR015421">
    <property type="entry name" value="PyrdxlP-dep_Trfase_major"/>
</dbReference>
<dbReference type="InterPro" id="IPR016454">
    <property type="entry name" value="Cysteine_dSase"/>
</dbReference>
<evidence type="ECO:0000313" key="13">
    <source>
        <dbReference type="Proteomes" id="UP000199537"/>
    </source>
</evidence>
<evidence type="ECO:0000256" key="5">
    <source>
        <dbReference type="ARBA" id="ARBA00022723"/>
    </source>
</evidence>
<evidence type="ECO:0000256" key="4">
    <source>
        <dbReference type="ARBA" id="ARBA00022679"/>
    </source>
</evidence>
<comment type="similarity">
    <text evidence="2">Belongs to the class-V pyridoxal-phosphate-dependent aminotransferase family. NifS/IscS subfamily.</text>
</comment>
<dbReference type="EMBL" id="FPCJ01000001">
    <property type="protein sequence ID" value="SFV33924.1"/>
    <property type="molecule type" value="Genomic_DNA"/>
</dbReference>
<dbReference type="PANTHER" id="PTHR11601">
    <property type="entry name" value="CYSTEINE DESULFURYLASE FAMILY MEMBER"/>
    <property type="match status" value="1"/>
</dbReference>
<reference evidence="13" key="1">
    <citation type="submission" date="2016-10" db="EMBL/GenBank/DDBJ databases">
        <authorList>
            <person name="Varghese N."/>
            <person name="Submissions S."/>
        </authorList>
    </citation>
    <scope>NUCLEOTIDE SEQUENCE [LARGE SCALE GENOMIC DNA]</scope>
    <source>
        <strain evidence="13">DSM 14807</strain>
    </source>
</reference>
<dbReference type="STRING" id="1393122.SAMN05660895_1853"/>
<name>A0A1I7NH21_9BACT</name>
<evidence type="ECO:0000256" key="1">
    <source>
        <dbReference type="ARBA" id="ARBA00001933"/>
    </source>
</evidence>
<evidence type="ECO:0000256" key="10">
    <source>
        <dbReference type="RuleBase" id="RU004504"/>
    </source>
</evidence>
<dbReference type="RefSeq" id="WP_092460051.1">
    <property type="nucleotide sequence ID" value="NZ_FPCJ01000001.1"/>
</dbReference>
<organism evidence="12 13">
    <name type="scientific">Thermoflavifilum thermophilum</name>
    <dbReference type="NCBI Taxonomy" id="1393122"/>
    <lineage>
        <taxon>Bacteria</taxon>
        <taxon>Pseudomonadati</taxon>
        <taxon>Bacteroidota</taxon>
        <taxon>Chitinophagia</taxon>
        <taxon>Chitinophagales</taxon>
        <taxon>Chitinophagaceae</taxon>
        <taxon>Thermoflavifilum</taxon>
    </lineage>
</organism>
<dbReference type="GO" id="GO:0051536">
    <property type="term" value="F:iron-sulfur cluster binding"/>
    <property type="evidence" value="ECO:0007669"/>
    <property type="project" value="UniProtKB-KW"/>
</dbReference>
<gene>
    <name evidence="12" type="ORF">SAMN05660895_1853</name>
</gene>
<dbReference type="Gene3D" id="1.10.260.50">
    <property type="match status" value="1"/>
</dbReference>
<dbReference type="SUPFAM" id="SSF53383">
    <property type="entry name" value="PLP-dependent transferases"/>
    <property type="match status" value="1"/>
</dbReference>
<evidence type="ECO:0000256" key="6">
    <source>
        <dbReference type="ARBA" id="ARBA00022898"/>
    </source>
</evidence>
<protein>
    <recommendedName>
        <fullName evidence="3">cysteine desulfurase</fullName>
        <ecNumber evidence="3">2.8.1.7</ecNumber>
    </recommendedName>
</protein>
<evidence type="ECO:0000313" key="12">
    <source>
        <dbReference type="EMBL" id="SFV33924.1"/>
    </source>
</evidence>
<evidence type="ECO:0000256" key="3">
    <source>
        <dbReference type="ARBA" id="ARBA00012239"/>
    </source>
</evidence>
<proteinExistence type="inferred from homology"/>
<accession>A0A1I7NH21</accession>
<keyword evidence="8" id="KW-0411">Iron-sulfur</keyword>
<keyword evidence="6" id="KW-0663">Pyridoxal phosphate</keyword>
<evidence type="ECO:0000256" key="9">
    <source>
        <dbReference type="ARBA" id="ARBA00050776"/>
    </source>
</evidence>
<comment type="cofactor">
    <cofactor evidence="1 10">
        <name>pyridoxal 5'-phosphate</name>
        <dbReference type="ChEBI" id="CHEBI:597326"/>
    </cofactor>
</comment>
<evidence type="ECO:0000256" key="8">
    <source>
        <dbReference type="ARBA" id="ARBA00023014"/>
    </source>
</evidence>
<evidence type="ECO:0000256" key="2">
    <source>
        <dbReference type="ARBA" id="ARBA00006490"/>
    </source>
</evidence>
<dbReference type="InterPro" id="IPR000192">
    <property type="entry name" value="Aminotrans_V_dom"/>
</dbReference>
<comment type="catalytic activity">
    <reaction evidence="9">
        <text>(sulfur carrier)-H + L-cysteine = (sulfur carrier)-SH + L-alanine</text>
        <dbReference type="Rhea" id="RHEA:43892"/>
        <dbReference type="Rhea" id="RHEA-COMP:14737"/>
        <dbReference type="Rhea" id="RHEA-COMP:14739"/>
        <dbReference type="ChEBI" id="CHEBI:29917"/>
        <dbReference type="ChEBI" id="CHEBI:35235"/>
        <dbReference type="ChEBI" id="CHEBI:57972"/>
        <dbReference type="ChEBI" id="CHEBI:64428"/>
        <dbReference type="EC" id="2.8.1.7"/>
    </reaction>
</comment>
<evidence type="ECO:0000256" key="7">
    <source>
        <dbReference type="ARBA" id="ARBA00023004"/>
    </source>
</evidence>
<dbReference type="Gene3D" id="3.90.1150.10">
    <property type="entry name" value="Aspartate Aminotransferase, domain 1"/>
    <property type="match status" value="1"/>
</dbReference>
<dbReference type="OrthoDB" id="9804366at2"/>
<keyword evidence="13" id="KW-1185">Reference proteome</keyword>